<reference evidence="2 3" key="1">
    <citation type="journal article" date="2018" name="Front. Plant Sci.">
        <title>Red Clover (Trifolium pratense) and Zigzag Clover (T. medium) - A Picture of Genomic Similarities and Differences.</title>
        <authorList>
            <person name="Dluhosova J."/>
            <person name="Istvanek J."/>
            <person name="Nedelnik J."/>
            <person name="Repkova J."/>
        </authorList>
    </citation>
    <scope>NUCLEOTIDE SEQUENCE [LARGE SCALE GENOMIC DNA]</scope>
    <source>
        <strain evidence="3">cv. 10/8</strain>
        <tissue evidence="2">Leaf</tissue>
    </source>
</reference>
<dbReference type="AlphaFoldDB" id="A0A392MBM8"/>
<dbReference type="Proteomes" id="UP000265520">
    <property type="component" value="Unassembled WGS sequence"/>
</dbReference>
<keyword evidence="1" id="KW-1133">Transmembrane helix</keyword>
<accession>A0A392MBM8</accession>
<keyword evidence="1" id="KW-0812">Transmembrane</keyword>
<gene>
    <name evidence="2" type="ORF">A2U01_0005758</name>
</gene>
<evidence type="ECO:0000313" key="3">
    <source>
        <dbReference type="Proteomes" id="UP000265520"/>
    </source>
</evidence>
<keyword evidence="3" id="KW-1185">Reference proteome</keyword>
<name>A0A392MBM8_9FABA</name>
<comment type="caution">
    <text evidence="2">The sequence shown here is derived from an EMBL/GenBank/DDBJ whole genome shotgun (WGS) entry which is preliminary data.</text>
</comment>
<evidence type="ECO:0000313" key="2">
    <source>
        <dbReference type="EMBL" id="MCH84920.1"/>
    </source>
</evidence>
<protein>
    <submittedName>
        <fullName evidence="2">Gag-pol polyprotein</fullName>
    </submittedName>
</protein>
<sequence length="69" mass="7828">MGRDKGGKLASNWEGPYRVQEAFGGGAYRLETLKGKTLPRTWNVANLRFYFSLVVSFCTNMVCLMFPVF</sequence>
<evidence type="ECO:0000256" key="1">
    <source>
        <dbReference type="SAM" id="Phobius"/>
    </source>
</evidence>
<dbReference type="EMBL" id="LXQA010007591">
    <property type="protein sequence ID" value="MCH84920.1"/>
    <property type="molecule type" value="Genomic_DNA"/>
</dbReference>
<organism evidence="2 3">
    <name type="scientific">Trifolium medium</name>
    <dbReference type="NCBI Taxonomy" id="97028"/>
    <lineage>
        <taxon>Eukaryota</taxon>
        <taxon>Viridiplantae</taxon>
        <taxon>Streptophyta</taxon>
        <taxon>Embryophyta</taxon>
        <taxon>Tracheophyta</taxon>
        <taxon>Spermatophyta</taxon>
        <taxon>Magnoliopsida</taxon>
        <taxon>eudicotyledons</taxon>
        <taxon>Gunneridae</taxon>
        <taxon>Pentapetalae</taxon>
        <taxon>rosids</taxon>
        <taxon>fabids</taxon>
        <taxon>Fabales</taxon>
        <taxon>Fabaceae</taxon>
        <taxon>Papilionoideae</taxon>
        <taxon>50 kb inversion clade</taxon>
        <taxon>NPAAA clade</taxon>
        <taxon>Hologalegina</taxon>
        <taxon>IRL clade</taxon>
        <taxon>Trifolieae</taxon>
        <taxon>Trifolium</taxon>
    </lineage>
</organism>
<proteinExistence type="predicted"/>
<keyword evidence="1" id="KW-0472">Membrane</keyword>
<feature type="transmembrane region" description="Helical" evidence="1">
    <location>
        <begin position="49"/>
        <end position="68"/>
    </location>
</feature>